<evidence type="ECO:0000256" key="6">
    <source>
        <dbReference type="ARBA" id="ARBA00022853"/>
    </source>
</evidence>
<feature type="compositionally biased region" description="Basic and acidic residues" evidence="12">
    <location>
        <begin position="646"/>
        <end position="663"/>
    </location>
</feature>
<comment type="catalytic activity">
    <reaction evidence="10">
        <text>N(6),N(6)-dimethyl-L-lysyl(4)-[histone H3] + S-adenosyl-L-methionine = N(6),N(6),N(6)-trimethyl-L-lysyl(4)-[histone H3] + S-adenosyl-L-homocysteine + H(+)</text>
        <dbReference type="Rhea" id="RHEA:60272"/>
        <dbReference type="Rhea" id="RHEA-COMP:15537"/>
        <dbReference type="Rhea" id="RHEA-COMP:15540"/>
        <dbReference type="ChEBI" id="CHEBI:15378"/>
        <dbReference type="ChEBI" id="CHEBI:57856"/>
        <dbReference type="ChEBI" id="CHEBI:59789"/>
        <dbReference type="ChEBI" id="CHEBI:61961"/>
        <dbReference type="ChEBI" id="CHEBI:61976"/>
    </reaction>
</comment>
<comment type="subcellular location">
    <subcellularLocation>
        <location evidence="1">Nucleus</location>
    </subcellularLocation>
</comment>
<feature type="domain" description="SET" evidence="14">
    <location>
        <begin position="804"/>
        <end position="921"/>
    </location>
</feature>
<dbReference type="GO" id="GO:0048188">
    <property type="term" value="C:Set1C/COMPASS complex"/>
    <property type="evidence" value="ECO:0007669"/>
    <property type="project" value="TreeGrafter"/>
</dbReference>
<protein>
    <recommendedName>
        <fullName evidence="2">[histone H3]-lysine(4) N-trimethyltransferase</fullName>
        <ecNumber evidence="2">2.1.1.354</ecNumber>
    </recommendedName>
</protein>
<dbReference type="InterPro" id="IPR046341">
    <property type="entry name" value="SET_dom_sf"/>
</dbReference>
<evidence type="ECO:0000313" key="16">
    <source>
        <dbReference type="EMBL" id="KAF7725234.1"/>
    </source>
</evidence>
<dbReference type="PANTHER" id="PTHR45814:SF2">
    <property type="entry name" value="HISTONE-LYSINE N-METHYLTRANSFERASE SETD1"/>
    <property type="match status" value="1"/>
</dbReference>
<evidence type="ECO:0000256" key="12">
    <source>
        <dbReference type="SAM" id="MobiDB-lite"/>
    </source>
</evidence>
<dbReference type="PANTHER" id="PTHR45814">
    <property type="entry name" value="HISTONE-LYSINE N-METHYLTRANSFERASE SETD1"/>
    <property type="match status" value="1"/>
</dbReference>
<dbReference type="InterPro" id="IPR035979">
    <property type="entry name" value="RBD_domain_sf"/>
</dbReference>
<dbReference type="AlphaFoldDB" id="A0A8H7BL31"/>
<dbReference type="GO" id="GO:0003723">
    <property type="term" value="F:RNA binding"/>
    <property type="evidence" value="ECO:0007669"/>
    <property type="project" value="UniProtKB-UniRule"/>
</dbReference>
<evidence type="ECO:0000259" key="14">
    <source>
        <dbReference type="PROSITE" id="PS50280"/>
    </source>
</evidence>
<dbReference type="InterPro" id="IPR003616">
    <property type="entry name" value="Post-SET_dom"/>
</dbReference>
<dbReference type="Proteomes" id="UP000605846">
    <property type="component" value="Unassembled WGS sequence"/>
</dbReference>
<evidence type="ECO:0000256" key="2">
    <source>
        <dbReference type="ARBA" id="ARBA00012182"/>
    </source>
</evidence>
<name>A0A8H7BL31_9FUNG</name>
<dbReference type="EMBL" id="JABAYA010000101">
    <property type="protein sequence ID" value="KAF7725234.1"/>
    <property type="molecule type" value="Genomic_DNA"/>
</dbReference>
<dbReference type="InterPro" id="IPR000504">
    <property type="entry name" value="RRM_dom"/>
</dbReference>
<proteinExistence type="predicted"/>
<evidence type="ECO:0000256" key="4">
    <source>
        <dbReference type="ARBA" id="ARBA00022679"/>
    </source>
</evidence>
<comment type="catalytic activity">
    <reaction evidence="8">
        <text>L-lysyl(4)-[histone H3] + 3 S-adenosyl-L-methionine = N(6),N(6),N(6)-trimethyl-L-lysyl(4)-[histone H3] + 3 S-adenosyl-L-homocysteine + 3 H(+)</text>
        <dbReference type="Rhea" id="RHEA:60260"/>
        <dbReference type="Rhea" id="RHEA-COMP:15537"/>
        <dbReference type="Rhea" id="RHEA-COMP:15547"/>
        <dbReference type="ChEBI" id="CHEBI:15378"/>
        <dbReference type="ChEBI" id="CHEBI:29969"/>
        <dbReference type="ChEBI" id="CHEBI:57856"/>
        <dbReference type="ChEBI" id="CHEBI:59789"/>
        <dbReference type="ChEBI" id="CHEBI:61961"/>
        <dbReference type="EC" id="2.1.1.354"/>
    </reaction>
</comment>
<dbReference type="InterPro" id="IPR044570">
    <property type="entry name" value="Set1-like"/>
</dbReference>
<feature type="domain" description="RRM" evidence="13">
    <location>
        <begin position="87"/>
        <end position="169"/>
    </location>
</feature>
<evidence type="ECO:0000256" key="8">
    <source>
        <dbReference type="ARBA" id="ARBA00047571"/>
    </source>
</evidence>
<keyword evidence="5" id="KW-0949">S-adenosyl-L-methionine</keyword>
<feature type="region of interest" description="Disordered" evidence="12">
    <location>
        <begin position="591"/>
        <end position="663"/>
    </location>
</feature>
<feature type="compositionally biased region" description="Basic residues" evidence="12">
    <location>
        <begin position="602"/>
        <end position="617"/>
    </location>
</feature>
<feature type="domain" description="Post-SET" evidence="15">
    <location>
        <begin position="929"/>
        <end position="942"/>
    </location>
</feature>
<dbReference type="SUPFAM" id="SSF54928">
    <property type="entry name" value="RNA-binding domain, RBD"/>
    <property type="match status" value="1"/>
</dbReference>
<evidence type="ECO:0000259" key="13">
    <source>
        <dbReference type="PROSITE" id="PS50102"/>
    </source>
</evidence>
<keyword evidence="6" id="KW-0156">Chromatin regulator</keyword>
<dbReference type="SMART" id="SM00360">
    <property type="entry name" value="RRM"/>
    <property type="match status" value="1"/>
</dbReference>
<dbReference type="PROSITE" id="PS50102">
    <property type="entry name" value="RRM"/>
    <property type="match status" value="1"/>
</dbReference>
<dbReference type="OrthoDB" id="308383at2759"/>
<keyword evidence="11" id="KW-0694">RNA-binding</keyword>
<evidence type="ECO:0000256" key="1">
    <source>
        <dbReference type="ARBA" id="ARBA00004123"/>
    </source>
</evidence>
<dbReference type="SUPFAM" id="SSF82199">
    <property type="entry name" value="SET domain"/>
    <property type="match status" value="1"/>
</dbReference>
<dbReference type="GO" id="GO:0140999">
    <property type="term" value="F:histone H3K4 trimethyltransferase activity"/>
    <property type="evidence" value="ECO:0007669"/>
    <property type="project" value="UniProtKB-EC"/>
</dbReference>
<dbReference type="Gene3D" id="3.30.70.330">
    <property type="match status" value="1"/>
</dbReference>
<dbReference type="PROSITE" id="PS50868">
    <property type="entry name" value="POST_SET"/>
    <property type="match status" value="1"/>
</dbReference>
<reference evidence="16" key="1">
    <citation type="submission" date="2020-01" db="EMBL/GenBank/DDBJ databases">
        <title>Genome Sequencing of Three Apophysomyces-Like Fungal Strains Confirms a Novel Fungal Genus in the Mucoromycota with divergent Burkholderia-like Endosymbiotic Bacteria.</title>
        <authorList>
            <person name="Stajich J.E."/>
            <person name="Macias A.M."/>
            <person name="Carter-House D."/>
            <person name="Lovett B."/>
            <person name="Kasson L.R."/>
            <person name="Berry K."/>
            <person name="Grigoriev I."/>
            <person name="Chang Y."/>
            <person name="Spatafora J."/>
            <person name="Kasson M.T."/>
        </authorList>
    </citation>
    <scope>NUCLEOTIDE SEQUENCE</scope>
    <source>
        <strain evidence="16">NRRL A-21654</strain>
    </source>
</reference>
<dbReference type="Gene3D" id="2.170.270.10">
    <property type="entry name" value="SET domain"/>
    <property type="match status" value="1"/>
</dbReference>
<comment type="catalytic activity">
    <reaction evidence="9">
        <text>N(6)-methyl-L-lysyl(4)-[histone H3] + S-adenosyl-L-methionine = N(6),N(6)-dimethyl-L-lysyl(4)-[histone H3] + S-adenosyl-L-homocysteine + H(+)</text>
        <dbReference type="Rhea" id="RHEA:60268"/>
        <dbReference type="Rhea" id="RHEA-COMP:15540"/>
        <dbReference type="Rhea" id="RHEA-COMP:15543"/>
        <dbReference type="ChEBI" id="CHEBI:15378"/>
        <dbReference type="ChEBI" id="CHEBI:57856"/>
        <dbReference type="ChEBI" id="CHEBI:59789"/>
        <dbReference type="ChEBI" id="CHEBI:61929"/>
        <dbReference type="ChEBI" id="CHEBI:61976"/>
    </reaction>
</comment>
<evidence type="ECO:0000256" key="10">
    <source>
        <dbReference type="ARBA" id="ARBA00049129"/>
    </source>
</evidence>
<dbReference type="InterPro" id="IPR001214">
    <property type="entry name" value="SET_dom"/>
</dbReference>
<dbReference type="InterPro" id="IPR012677">
    <property type="entry name" value="Nucleotide-bd_a/b_plait_sf"/>
</dbReference>
<gene>
    <name evidence="16" type="primary">SETD1A</name>
    <name evidence="16" type="ORF">EC973_000322</name>
</gene>
<keyword evidence="7" id="KW-0539">Nucleus</keyword>
<keyword evidence="17" id="KW-1185">Reference proteome</keyword>
<keyword evidence="3 16" id="KW-0489">Methyltransferase</keyword>
<evidence type="ECO:0000259" key="15">
    <source>
        <dbReference type="PROSITE" id="PS50868"/>
    </source>
</evidence>
<dbReference type="GO" id="GO:0032259">
    <property type="term" value="P:methylation"/>
    <property type="evidence" value="ECO:0007669"/>
    <property type="project" value="UniProtKB-KW"/>
</dbReference>
<evidence type="ECO:0000256" key="5">
    <source>
        <dbReference type="ARBA" id="ARBA00022691"/>
    </source>
</evidence>
<keyword evidence="4 16" id="KW-0808">Transferase</keyword>
<evidence type="ECO:0000256" key="9">
    <source>
        <dbReference type="ARBA" id="ARBA00047583"/>
    </source>
</evidence>
<sequence length="943" mass="106278">MSSPTIPPRNYRVIYDPNLDQNPTKQFSQLIYKFEDATSSNNVAQDPRLTGSKAGKVVSAGRMAHTPLLQPVRFEHDEHSFKSNPSATVLVSNLSPLMNDIEIAMCFYVYGHVQRVDIEKCPTTNCSLGIARVTFAPDGYAAACRAIENGNGKYICPSSGTIKVEFDPTGEKLRAATAEKTRPFGLLQTLSTSMWMRHQQQRPHEKQLLSLCHVDGVASHRKPPLEQYLFNSEQTANSSSVQDHGYCVYPVDGNIDATPSKHRSFPVKILPMDHNDLGSSLSDPADSCHIEVRSSAPGRLPRNYVQCVPESSIQNCSTSYASNGYNDDEPSSPEPSHAISWLPMKPSLIISHQYLPLNRSGFAKIHQLFERQNYTDIYHDTNDWIIVFDSLTLAKLALAAVSVQAKEEGLEVELRYTSNIETQSTALEDRRNKGQGYGLSQIADVAAQEGPCLQLSTNLLHVFKDISARHGIQPIDSSAYRWSLDQVKMEVESTKEHQFLKGKSVMPSSICNNGAKRKWAAMECEKLNTVDDHKRCKHTDGMLQVEKLNNSEPEQAILSFPEKIESQTTTQAQCFDASKRTAAYSSLSDKEDEDYVPSSSKIVKKRKKKQPKQKKNTSKAVHMNGECASVEEKELPKTTSSQKPFRARDGACKLEEEQRKTEREELERQLLASDSEYEDRKMCEDDDYKRGFDWDPFEHVQDAEEYEFMRRALLEKLSVGHPQAPIMYDGVDAQYDQCARTRGKATVLASLKPPKMWWSIPESEAERTSAFTNAAQGRQREQLASGWKGETDTAKYNRLKSRAKKLRFGRSTIHEWGLFAAEPLPANDMLIEYVGEVIRQQVAEEREREYERSGIGSSYLFRVDDDMVVDATTKGNIARFINHCCTPNCYAKIISIKKQKKIVILAGRDIEPGEELTYDYKFPIEPDEMKIPCSCGSDRCRGT</sequence>
<dbReference type="Pfam" id="PF00856">
    <property type="entry name" value="SET"/>
    <property type="match status" value="1"/>
</dbReference>
<evidence type="ECO:0000256" key="7">
    <source>
        <dbReference type="ARBA" id="ARBA00023242"/>
    </source>
</evidence>
<evidence type="ECO:0000313" key="17">
    <source>
        <dbReference type="Proteomes" id="UP000605846"/>
    </source>
</evidence>
<evidence type="ECO:0000256" key="3">
    <source>
        <dbReference type="ARBA" id="ARBA00022603"/>
    </source>
</evidence>
<dbReference type="PROSITE" id="PS50280">
    <property type="entry name" value="SET"/>
    <property type="match status" value="1"/>
</dbReference>
<dbReference type="SMART" id="SM00317">
    <property type="entry name" value="SET"/>
    <property type="match status" value="1"/>
</dbReference>
<organism evidence="16 17">
    <name type="scientific">Apophysomyces ossiformis</name>
    <dbReference type="NCBI Taxonomy" id="679940"/>
    <lineage>
        <taxon>Eukaryota</taxon>
        <taxon>Fungi</taxon>
        <taxon>Fungi incertae sedis</taxon>
        <taxon>Mucoromycota</taxon>
        <taxon>Mucoromycotina</taxon>
        <taxon>Mucoromycetes</taxon>
        <taxon>Mucorales</taxon>
        <taxon>Mucorineae</taxon>
        <taxon>Mucoraceae</taxon>
        <taxon>Apophysomyces</taxon>
    </lineage>
</organism>
<accession>A0A8H7BL31</accession>
<evidence type="ECO:0000256" key="11">
    <source>
        <dbReference type="PROSITE-ProRule" id="PRU00176"/>
    </source>
</evidence>
<comment type="caution">
    <text evidence="16">The sequence shown here is derived from an EMBL/GenBank/DDBJ whole genome shotgun (WGS) entry which is preliminary data.</text>
</comment>
<dbReference type="EC" id="2.1.1.354" evidence="2"/>